<dbReference type="GO" id="GO:0046872">
    <property type="term" value="F:metal ion binding"/>
    <property type="evidence" value="ECO:0007669"/>
    <property type="project" value="UniProtKB-UniRule"/>
</dbReference>
<dbReference type="GO" id="GO:0005524">
    <property type="term" value="F:ATP binding"/>
    <property type="evidence" value="ECO:0007669"/>
    <property type="project" value="UniProtKB-UniRule"/>
</dbReference>
<keyword evidence="11 18" id="KW-0413">Isomerase</keyword>
<evidence type="ECO:0000256" key="16">
    <source>
        <dbReference type="ARBA" id="ARBA00049209"/>
    </source>
</evidence>
<dbReference type="SUPFAM" id="SSF64153">
    <property type="entry name" value="YjeF N-terminal domain-like"/>
    <property type="match status" value="1"/>
</dbReference>
<dbReference type="KEGG" id="acob:P0Y56_00940"/>
<comment type="function">
    <text evidence="14 18">Bifunctional enzyme that catalyzes the epimerization of the S- and R-forms of NAD(P)HX and the dehydration of the S-form of NAD(P)HX at the expense of ADP, which is converted to AMP. This allows the repair of both epimers of NAD(P)HX, a damaged form of NAD(P)H that is a result of enzymatic or heat-dependent hydration.</text>
</comment>
<feature type="domain" description="YjeF C-terminal" evidence="19">
    <location>
        <begin position="200"/>
        <end position="452"/>
    </location>
</feature>
<dbReference type="Pfam" id="PF03853">
    <property type="entry name" value="YjeF_N"/>
    <property type="match status" value="1"/>
</dbReference>
<dbReference type="PIRSF" id="PIRSF017184">
    <property type="entry name" value="Nnr"/>
    <property type="match status" value="1"/>
</dbReference>
<dbReference type="PROSITE" id="PS51383">
    <property type="entry name" value="YJEF_C_3"/>
    <property type="match status" value="1"/>
</dbReference>
<evidence type="ECO:0000313" key="21">
    <source>
        <dbReference type="EMBL" id="WEK48376.1"/>
    </source>
</evidence>
<proteinExistence type="inferred from homology"/>
<sequence length="453" mass="46183">MQAAEQALIDAGSNQASGVDALMQLAGRGAAEWIYRIAWPKPVTVLCGPGNNGGDGYVIAEGLRERGLPVTVVEAFEPATEAAHNARAAYAGGTAMSGELPFGAVLVDCLFGSGLTRPLDPETAELLRRLAGSHRYRIAIDLPSGIESDSGRALNDGLPSYDLTLALGAWKFAHWTMPAAASMGARHLVPIGIGEVPGAAQLLGRPKLAAPALDAHKYTRGLLAVVAGAMPGAALLASEAAMRGGAGYVKLAAHAPPAGTPADLVVQPDALADTRLSAVLIGPGLGRGDWAREKLAEAMRMPVPRVIDADALLLMRTDMLASRSAALVATPHEGELAQLADAFDVHASGKGGIARKLAQRVGMIVIAKGSDTLIAAPDGRVAIARPAPSWLSTAGTGDVLAGIVASRLATGTDGFDAACEAVWLHGEAARRAGPALTPSSLIAQIPAALAACL</sequence>
<dbReference type="InterPro" id="IPR000631">
    <property type="entry name" value="CARKD"/>
</dbReference>
<dbReference type="InterPro" id="IPR029056">
    <property type="entry name" value="Ribokinase-like"/>
</dbReference>
<dbReference type="Gene3D" id="3.40.1190.20">
    <property type="match status" value="1"/>
</dbReference>
<dbReference type="CDD" id="cd01171">
    <property type="entry name" value="YXKO-related"/>
    <property type="match status" value="1"/>
</dbReference>
<dbReference type="EMBL" id="CP119316">
    <property type="protein sequence ID" value="WEK48376.1"/>
    <property type="molecule type" value="Genomic_DNA"/>
</dbReference>
<dbReference type="InterPro" id="IPR017953">
    <property type="entry name" value="Carbohydrate_kinase_pred_CS"/>
</dbReference>
<gene>
    <name evidence="17" type="primary">nnrD</name>
    <name evidence="21" type="ORF">P0Y56_00940</name>
</gene>
<feature type="binding site" evidence="17">
    <location>
        <position position="397"/>
    </location>
    <ligand>
        <name>AMP</name>
        <dbReference type="ChEBI" id="CHEBI:456215"/>
    </ligand>
</feature>
<comment type="subunit">
    <text evidence="17">Homotetramer.</text>
</comment>
<evidence type="ECO:0000256" key="8">
    <source>
        <dbReference type="ARBA" id="ARBA00022857"/>
    </source>
</evidence>
<dbReference type="InterPro" id="IPR030677">
    <property type="entry name" value="Nnr"/>
</dbReference>
<feature type="binding site" evidence="17">
    <location>
        <position position="233"/>
    </location>
    <ligand>
        <name>(6S)-NADPHX</name>
        <dbReference type="ChEBI" id="CHEBI:64076"/>
    </ligand>
</feature>
<name>A0AAJ5X9Q8_9SPHN</name>
<comment type="catalytic activity">
    <reaction evidence="16 17 18">
        <text>(6S)-NADPHX + ADP = AMP + phosphate + NADPH + H(+)</text>
        <dbReference type="Rhea" id="RHEA:32235"/>
        <dbReference type="ChEBI" id="CHEBI:15378"/>
        <dbReference type="ChEBI" id="CHEBI:43474"/>
        <dbReference type="ChEBI" id="CHEBI:57783"/>
        <dbReference type="ChEBI" id="CHEBI:64076"/>
        <dbReference type="ChEBI" id="CHEBI:456215"/>
        <dbReference type="ChEBI" id="CHEBI:456216"/>
        <dbReference type="EC" id="4.2.1.136"/>
    </reaction>
</comment>
<comment type="catalytic activity">
    <reaction evidence="2 18">
        <text>(6R)-NADPHX = (6S)-NADPHX</text>
        <dbReference type="Rhea" id="RHEA:32227"/>
        <dbReference type="ChEBI" id="CHEBI:64076"/>
        <dbReference type="ChEBI" id="CHEBI:64077"/>
        <dbReference type="EC" id="5.1.99.6"/>
    </reaction>
</comment>
<comment type="similarity">
    <text evidence="17">Belongs to the NnrD/CARKD family.</text>
</comment>
<dbReference type="PANTHER" id="PTHR12592">
    <property type="entry name" value="ATP-DEPENDENT (S)-NAD(P)H-HYDRATE DEHYDRATASE FAMILY MEMBER"/>
    <property type="match status" value="1"/>
</dbReference>
<evidence type="ECO:0000256" key="14">
    <source>
        <dbReference type="ARBA" id="ARBA00025153"/>
    </source>
</evidence>
<dbReference type="SUPFAM" id="SSF53613">
    <property type="entry name" value="Ribokinase-like"/>
    <property type="match status" value="1"/>
</dbReference>
<evidence type="ECO:0000256" key="2">
    <source>
        <dbReference type="ARBA" id="ARBA00000909"/>
    </source>
</evidence>
<keyword evidence="10 17" id="KW-0520">NAD</keyword>
<dbReference type="Pfam" id="PF01256">
    <property type="entry name" value="Carb_kinase"/>
    <property type="match status" value="1"/>
</dbReference>
<feature type="binding site" evidence="17">
    <location>
        <position position="332"/>
    </location>
    <ligand>
        <name>(6S)-NADPHX</name>
        <dbReference type="ChEBI" id="CHEBI:64076"/>
    </ligand>
</feature>
<evidence type="ECO:0000259" key="20">
    <source>
        <dbReference type="PROSITE" id="PS51385"/>
    </source>
</evidence>
<dbReference type="InterPro" id="IPR036652">
    <property type="entry name" value="YjeF_N_dom_sf"/>
</dbReference>
<keyword evidence="5 18" id="KW-0479">Metal-binding</keyword>
<dbReference type="GO" id="GO:0046496">
    <property type="term" value="P:nicotinamide nucleotide metabolic process"/>
    <property type="evidence" value="ECO:0007669"/>
    <property type="project" value="UniProtKB-UniRule"/>
</dbReference>
<comment type="cofactor">
    <cofactor evidence="18">
        <name>K(+)</name>
        <dbReference type="ChEBI" id="CHEBI:29103"/>
    </cofactor>
    <text evidence="18">Binds 1 potassium ion per subunit.</text>
</comment>
<keyword evidence="6 17" id="KW-0547">Nucleotide-binding</keyword>
<dbReference type="GO" id="GO:0110051">
    <property type="term" value="P:metabolite repair"/>
    <property type="evidence" value="ECO:0007669"/>
    <property type="project" value="TreeGrafter"/>
</dbReference>
<dbReference type="AlphaFoldDB" id="A0AAJ5X9Q8"/>
<evidence type="ECO:0000256" key="13">
    <source>
        <dbReference type="ARBA" id="ARBA00023268"/>
    </source>
</evidence>
<dbReference type="PROSITE" id="PS51385">
    <property type="entry name" value="YJEF_N"/>
    <property type="match status" value="1"/>
</dbReference>
<comment type="function">
    <text evidence="17">Catalyzes the dehydration of the S-form of NAD(P)HX at the expense of ADP, which is converted to AMP. Together with NAD(P)HX epimerase, which catalyzes the epimerization of the S- and R-forms, the enzyme allows the repair of both epimers of NAD(P)HX, a damaged form of NAD(P)H that is a result of enzymatic or heat-dependent hydration.</text>
</comment>
<dbReference type="NCBIfam" id="TIGR00197">
    <property type="entry name" value="yjeF_nterm"/>
    <property type="match status" value="1"/>
</dbReference>
<dbReference type="Proteomes" id="UP001218362">
    <property type="component" value="Chromosome"/>
</dbReference>
<feature type="binding site" evidence="17">
    <location>
        <begin position="368"/>
        <end position="372"/>
    </location>
    <ligand>
        <name>AMP</name>
        <dbReference type="ChEBI" id="CHEBI:456215"/>
    </ligand>
</feature>
<dbReference type="PROSITE" id="PS01050">
    <property type="entry name" value="YJEF_C_2"/>
    <property type="match status" value="1"/>
</dbReference>
<dbReference type="EC" id="4.2.1.136" evidence="17"/>
<evidence type="ECO:0000256" key="17">
    <source>
        <dbReference type="HAMAP-Rule" id="MF_01965"/>
    </source>
</evidence>
<keyword evidence="13" id="KW-0511">Multifunctional enzyme</keyword>
<dbReference type="InterPro" id="IPR004443">
    <property type="entry name" value="YjeF_N_dom"/>
</dbReference>
<evidence type="ECO:0000259" key="19">
    <source>
        <dbReference type="PROSITE" id="PS51383"/>
    </source>
</evidence>
<dbReference type="PANTHER" id="PTHR12592:SF0">
    <property type="entry name" value="ATP-DEPENDENT (S)-NAD(P)H-HYDRATE DEHYDRATASE"/>
    <property type="match status" value="1"/>
</dbReference>
<organism evidence="21 22">
    <name type="scientific">Candidatus Andeanibacterium colombiense</name>
    <dbReference type="NCBI Taxonomy" id="3121345"/>
    <lineage>
        <taxon>Bacteria</taxon>
        <taxon>Pseudomonadati</taxon>
        <taxon>Pseudomonadota</taxon>
        <taxon>Alphaproteobacteria</taxon>
        <taxon>Sphingomonadales</taxon>
        <taxon>Sphingomonadaceae</taxon>
        <taxon>Candidatus Andeanibacterium</taxon>
    </lineage>
</organism>
<keyword evidence="7 17" id="KW-0067">ATP-binding</keyword>
<comment type="similarity">
    <text evidence="3 18">In the N-terminal section; belongs to the NnrE/AIBP family.</text>
</comment>
<reference evidence="21" key="1">
    <citation type="submission" date="2023-03" db="EMBL/GenBank/DDBJ databases">
        <title>Andean soil-derived lignocellulolytic bacterial consortium as a source of novel taxa and putative plastic-active enzymes.</title>
        <authorList>
            <person name="Diaz-Garcia L."/>
            <person name="Chuvochina M."/>
            <person name="Feuerriegel G."/>
            <person name="Bunk B."/>
            <person name="Sproer C."/>
            <person name="Streit W.R."/>
            <person name="Rodriguez L.M."/>
            <person name="Overmann J."/>
            <person name="Jimenez D.J."/>
        </authorList>
    </citation>
    <scope>NUCLEOTIDE SEQUENCE</scope>
    <source>
        <strain evidence="21">MAG 26</strain>
    </source>
</reference>
<evidence type="ECO:0000256" key="18">
    <source>
        <dbReference type="PIRNR" id="PIRNR017184"/>
    </source>
</evidence>
<dbReference type="GO" id="GO:0052855">
    <property type="term" value="F:ADP-dependent NAD(P)H-hydrate dehydratase activity"/>
    <property type="evidence" value="ECO:0007669"/>
    <property type="project" value="UniProtKB-UniRule"/>
</dbReference>
<dbReference type="Gene3D" id="3.40.50.10260">
    <property type="entry name" value="YjeF N-terminal domain"/>
    <property type="match status" value="1"/>
</dbReference>
<feature type="binding site" evidence="17">
    <location>
        <position position="284"/>
    </location>
    <ligand>
        <name>(6S)-NADPHX</name>
        <dbReference type="ChEBI" id="CHEBI:64076"/>
    </ligand>
</feature>
<evidence type="ECO:0000313" key="22">
    <source>
        <dbReference type="Proteomes" id="UP001218362"/>
    </source>
</evidence>
<evidence type="ECO:0000256" key="5">
    <source>
        <dbReference type="ARBA" id="ARBA00022723"/>
    </source>
</evidence>
<feature type="binding site" evidence="17">
    <location>
        <position position="398"/>
    </location>
    <ligand>
        <name>(6S)-NADPHX</name>
        <dbReference type="ChEBI" id="CHEBI:64076"/>
    </ligand>
</feature>
<feature type="domain" description="YjeF N-terminal" evidence="20">
    <location>
        <begin position="1"/>
        <end position="199"/>
    </location>
</feature>
<protein>
    <recommendedName>
        <fullName evidence="17">ADP-dependent (S)-NAD(P)H-hydrate dehydratase</fullName>
        <ecNumber evidence="17">4.2.1.136</ecNumber>
    </recommendedName>
    <alternativeName>
        <fullName evidence="17">ADP-dependent NAD(P)HX dehydratase</fullName>
    </alternativeName>
</protein>
<evidence type="ECO:0000256" key="4">
    <source>
        <dbReference type="ARBA" id="ARBA00009524"/>
    </source>
</evidence>
<dbReference type="NCBIfam" id="TIGR00196">
    <property type="entry name" value="yjeF_cterm"/>
    <property type="match status" value="1"/>
</dbReference>
<keyword evidence="8 17" id="KW-0521">NADP</keyword>
<dbReference type="HAMAP" id="MF_01965">
    <property type="entry name" value="NADHX_dehydratase"/>
    <property type="match status" value="1"/>
</dbReference>
<comment type="catalytic activity">
    <reaction evidence="15 17 18">
        <text>(6S)-NADHX + ADP = AMP + phosphate + NADH + H(+)</text>
        <dbReference type="Rhea" id="RHEA:32223"/>
        <dbReference type="ChEBI" id="CHEBI:15378"/>
        <dbReference type="ChEBI" id="CHEBI:43474"/>
        <dbReference type="ChEBI" id="CHEBI:57945"/>
        <dbReference type="ChEBI" id="CHEBI:64074"/>
        <dbReference type="ChEBI" id="CHEBI:456215"/>
        <dbReference type="ChEBI" id="CHEBI:456216"/>
        <dbReference type="EC" id="4.2.1.136"/>
    </reaction>
</comment>
<evidence type="ECO:0000256" key="6">
    <source>
        <dbReference type="ARBA" id="ARBA00022741"/>
    </source>
</evidence>
<evidence type="ECO:0000256" key="12">
    <source>
        <dbReference type="ARBA" id="ARBA00023239"/>
    </source>
</evidence>
<comment type="catalytic activity">
    <reaction evidence="1 18">
        <text>(6R)-NADHX = (6S)-NADHX</text>
        <dbReference type="Rhea" id="RHEA:32215"/>
        <dbReference type="ChEBI" id="CHEBI:64074"/>
        <dbReference type="ChEBI" id="CHEBI:64075"/>
        <dbReference type="EC" id="5.1.99.6"/>
    </reaction>
</comment>
<evidence type="ECO:0000256" key="10">
    <source>
        <dbReference type="ARBA" id="ARBA00023027"/>
    </source>
</evidence>
<keyword evidence="12 17" id="KW-0456">Lyase</keyword>
<evidence type="ECO:0000256" key="11">
    <source>
        <dbReference type="ARBA" id="ARBA00023235"/>
    </source>
</evidence>
<evidence type="ECO:0000256" key="1">
    <source>
        <dbReference type="ARBA" id="ARBA00000013"/>
    </source>
</evidence>
<evidence type="ECO:0000256" key="7">
    <source>
        <dbReference type="ARBA" id="ARBA00022840"/>
    </source>
</evidence>
<dbReference type="GO" id="GO:0052856">
    <property type="term" value="F:NAD(P)HX epimerase activity"/>
    <property type="evidence" value="ECO:0007669"/>
    <property type="project" value="UniProtKB-EC"/>
</dbReference>
<keyword evidence="9 18" id="KW-0630">Potassium</keyword>
<evidence type="ECO:0000256" key="9">
    <source>
        <dbReference type="ARBA" id="ARBA00022958"/>
    </source>
</evidence>
<comment type="similarity">
    <text evidence="4 18">In the C-terminal section; belongs to the NnrD/CARKD family.</text>
</comment>
<evidence type="ECO:0000256" key="15">
    <source>
        <dbReference type="ARBA" id="ARBA00048238"/>
    </source>
</evidence>
<evidence type="ECO:0000256" key="3">
    <source>
        <dbReference type="ARBA" id="ARBA00006001"/>
    </source>
</evidence>
<accession>A0AAJ5X9Q8</accession>
<comment type="cofactor">
    <cofactor evidence="17">
        <name>Mg(2+)</name>
        <dbReference type="ChEBI" id="CHEBI:18420"/>
    </cofactor>
</comment>